<evidence type="ECO:0000313" key="2">
    <source>
        <dbReference type="EMBL" id="AFC28522.1"/>
    </source>
</evidence>
<protein>
    <submittedName>
        <fullName evidence="2">Uncharacterized protein</fullName>
    </submittedName>
</protein>
<reference evidence="2 3" key="1">
    <citation type="journal article" date="2012" name="J. Bacteriol.">
        <title>Complete Genome Sequence of Paenibacillus mucilaginosus 3016, a Bacterium Functional as Microbial Fertilizer.</title>
        <authorList>
            <person name="Ma M."/>
            <person name="Wang Z."/>
            <person name="Li L."/>
            <person name="Jiang X."/>
            <person name="Guan D."/>
            <person name="Cao F."/>
            <person name="Chen H."/>
            <person name="Wang X."/>
            <person name="Shen D."/>
            <person name="Du B."/>
            <person name="Li J."/>
        </authorList>
    </citation>
    <scope>NUCLEOTIDE SEQUENCE [LARGE SCALE GENOMIC DNA]</scope>
    <source>
        <strain evidence="2 3">3016</strain>
    </source>
</reference>
<accession>H6N9Z4</accession>
<keyword evidence="3" id="KW-1185">Reference proteome</keyword>
<evidence type="ECO:0000256" key="1">
    <source>
        <dbReference type="SAM" id="MobiDB-lite"/>
    </source>
</evidence>
<name>H6N9Z4_9BACL</name>
<proteinExistence type="predicted"/>
<evidence type="ECO:0000313" key="3">
    <source>
        <dbReference type="Proteomes" id="UP000007523"/>
    </source>
</evidence>
<dbReference type="HOGENOM" id="CLU_1509170_0_0_9"/>
<dbReference type="AlphaFoldDB" id="H6N9Z4"/>
<feature type="region of interest" description="Disordered" evidence="1">
    <location>
        <begin position="78"/>
        <end position="103"/>
    </location>
</feature>
<organism evidence="2 3">
    <name type="scientific">Paenibacillus mucilaginosus 3016</name>
    <dbReference type="NCBI Taxonomy" id="1116391"/>
    <lineage>
        <taxon>Bacteria</taxon>
        <taxon>Bacillati</taxon>
        <taxon>Bacillota</taxon>
        <taxon>Bacilli</taxon>
        <taxon>Bacillales</taxon>
        <taxon>Paenibacillaceae</taxon>
        <taxon>Paenibacillus</taxon>
    </lineage>
</organism>
<dbReference type="KEGG" id="pmq:PM3016_1602"/>
<feature type="region of interest" description="Disordered" evidence="1">
    <location>
        <begin position="120"/>
        <end position="178"/>
    </location>
</feature>
<dbReference type="EMBL" id="CP003235">
    <property type="protein sequence ID" value="AFC28522.1"/>
    <property type="molecule type" value="Genomic_DNA"/>
</dbReference>
<sequence>MIVVVQGTRPSRPPSAAFRLQAGGETRFHACGLLRWDGGVGNASVPGRLELTPSTPGTRFQAAQGMCEGEATLLAQSGSPSGTLCRAKQRAALPTREEQNEEQNCRRLCRPGKSRTKCKTAGGFADLTSGKRAALPTREEQNEKREQREERGNGRRAEYTGGFADLESKEQTTTFHRR</sequence>
<dbReference type="Proteomes" id="UP000007523">
    <property type="component" value="Chromosome"/>
</dbReference>
<dbReference type="STRING" id="1116391.PM3016_1602"/>
<dbReference type="RefSeq" id="WP_014369087.1">
    <property type="nucleotide sequence ID" value="NC_016935.1"/>
</dbReference>
<gene>
    <name evidence="2" type="ORF">PM3016_1602</name>
</gene>
<feature type="compositionally biased region" description="Basic and acidic residues" evidence="1">
    <location>
        <begin position="137"/>
        <end position="158"/>
    </location>
</feature>